<keyword evidence="3" id="KW-1185">Reference proteome</keyword>
<name>A0ABQ5FK11_9ASTR</name>
<evidence type="ECO:0000256" key="1">
    <source>
        <dbReference type="SAM" id="MobiDB-lite"/>
    </source>
</evidence>
<evidence type="ECO:0008006" key="4">
    <source>
        <dbReference type="Google" id="ProtNLM"/>
    </source>
</evidence>
<comment type="caution">
    <text evidence="2">The sequence shown here is derived from an EMBL/GenBank/DDBJ whole genome shotgun (WGS) entry which is preliminary data.</text>
</comment>
<accession>A0ABQ5FK11</accession>
<dbReference type="EMBL" id="BQNB010017451">
    <property type="protein sequence ID" value="GJT63319.1"/>
    <property type="molecule type" value="Genomic_DNA"/>
</dbReference>
<reference evidence="2" key="1">
    <citation type="journal article" date="2022" name="Int. J. Mol. Sci.">
        <title>Draft Genome of Tanacetum Coccineum: Genomic Comparison of Closely Related Tanacetum-Family Plants.</title>
        <authorList>
            <person name="Yamashiro T."/>
            <person name="Shiraishi A."/>
            <person name="Nakayama K."/>
            <person name="Satake H."/>
        </authorList>
    </citation>
    <scope>NUCLEOTIDE SEQUENCE</scope>
</reference>
<proteinExistence type="predicted"/>
<evidence type="ECO:0000313" key="3">
    <source>
        <dbReference type="Proteomes" id="UP001151760"/>
    </source>
</evidence>
<gene>
    <name evidence="2" type="ORF">Tco_1006852</name>
</gene>
<feature type="compositionally biased region" description="Pro residues" evidence="1">
    <location>
        <begin position="11"/>
        <end position="20"/>
    </location>
</feature>
<dbReference type="Proteomes" id="UP001151760">
    <property type="component" value="Unassembled WGS sequence"/>
</dbReference>
<organism evidence="2 3">
    <name type="scientific">Tanacetum coccineum</name>
    <dbReference type="NCBI Taxonomy" id="301880"/>
    <lineage>
        <taxon>Eukaryota</taxon>
        <taxon>Viridiplantae</taxon>
        <taxon>Streptophyta</taxon>
        <taxon>Embryophyta</taxon>
        <taxon>Tracheophyta</taxon>
        <taxon>Spermatophyta</taxon>
        <taxon>Magnoliopsida</taxon>
        <taxon>eudicotyledons</taxon>
        <taxon>Gunneridae</taxon>
        <taxon>Pentapetalae</taxon>
        <taxon>asterids</taxon>
        <taxon>campanulids</taxon>
        <taxon>Asterales</taxon>
        <taxon>Asteraceae</taxon>
        <taxon>Asteroideae</taxon>
        <taxon>Anthemideae</taxon>
        <taxon>Anthemidinae</taxon>
        <taxon>Tanacetum</taxon>
    </lineage>
</organism>
<sequence>MEPFEEGETVPTPPSPPPSRLSPLSSPLPRILSPPLLLPSPTRRDIILKADMPPQKRDIFAAPSHRFEIGENREAMYARQAWSQAMGCNCALQDKVGVLQADLRALQKDVNVLQRQRMDDGNRLTMHIEDDIAKDIECARDPE</sequence>
<reference evidence="2" key="2">
    <citation type="submission" date="2022-01" db="EMBL/GenBank/DDBJ databases">
        <authorList>
            <person name="Yamashiro T."/>
            <person name="Shiraishi A."/>
            <person name="Satake H."/>
            <person name="Nakayama K."/>
        </authorList>
    </citation>
    <scope>NUCLEOTIDE SEQUENCE</scope>
</reference>
<feature type="region of interest" description="Disordered" evidence="1">
    <location>
        <begin position="1"/>
        <end position="37"/>
    </location>
</feature>
<feature type="compositionally biased region" description="Low complexity" evidence="1">
    <location>
        <begin position="21"/>
        <end position="37"/>
    </location>
</feature>
<protein>
    <recommendedName>
        <fullName evidence="4">Tektin</fullName>
    </recommendedName>
</protein>
<evidence type="ECO:0000313" key="2">
    <source>
        <dbReference type="EMBL" id="GJT63319.1"/>
    </source>
</evidence>